<sequence length="101" mass="11217">MLHPDARAKAHHILLSDEQTAITLKAKINCLDEFCELAKQHSLCPSAKIGGDLGLTKPGVIVTELENAIFSEPLETITGPFKTVHGYHLLWIKKRYLPNES</sequence>
<dbReference type="InterPro" id="IPR000297">
    <property type="entry name" value="PPIase_PpiC"/>
</dbReference>
<dbReference type="RefSeq" id="WP_173291208.1">
    <property type="nucleotide sequence ID" value="NZ_AP021888.1"/>
</dbReference>
<dbReference type="PANTHER" id="PTHR43629:SF2">
    <property type="entry name" value="RHODANESE-LIKE_PPIC DOMAIN-CONTAINING PROTEIN 12, CHLOROPLASTIC"/>
    <property type="match status" value="1"/>
</dbReference>
<evidence type="ECO:0000259" key="2">
    <source>
        <dbReference type="PROSITE" id="PS50198"/>
    </source>
</evidence>
<gene>
    <name evidence="3" type="ORF">THMIRHAT_11520</name>
</gene>
<dbReference type="InterPro" id="IPR046357">
    <property type="entry name" value="PPIase_dom_sf"/>
</dbReference>
<dbReference type="GO" id="GO:0003755">
    <property type="term" value="F:peptidyl-prolyl cis-trans isomerase activity"/>
    <property type="evidence" value="ECO:0007669"/>
    <property type="project" value="UniProtKB-KW"/>
</dbReference>
<evidence type="ECO:0000313" key="3">
    <source>
        <dbReference type="EMBL" id="BBP43406.1"/>
    </source>
</evidence>
<organism evidence="3 4">
    <name type="scientific">Thiosulfativibrio zosterae</name>
    <dbReference type="NCBI Taxonomy" id="2675053"/>
    <lineage>
        <taxon>Bacteria</taxon>
        <taxon>Pseudomonadati</taxon>
        <taxon>Pseudomonadota</taxon>
        <taxon>Gammaproteobacteria</taxon>
        <taxon>Thiotrichales</taxon>
        <taxon>Piscirickettsiaceae</taxon>
        <taxon>Thiosulfativibrio</taxon>
    </lineage>
</organism>
<keyword evidence="1 3" id="KW-0413">Isomerase</keyword>
<dbReference type="Gene3D" id="3.10.50.40">
    <property type="match status" value="1"/>
</dbReference>
<dbReference type="InterPro" id="IPR052204">
    <property type="entry name" value="PpiC/parvulin_rotamase"/>
</dbReference>
<feature type="domain" description="PpiC" evidence="2">
    <location>
        <begin position="5"/>
        <end position="94"/>
    </location>
</feature>
<proteinExistence type="predicted"/>
<dbReference type="SUPFAM" id="SSF54534">
    <property type="entry name" value="FKBP-like"/>
    <property type="match status" value="1"/>
</dbReference>
<dbReference type="Proteomes" id="UP000501466">
    <property type="component" value="Chromosome"/>
</dbReference>
<protein>
    <submittedName>
        <fullName evidence="3">Peptidylprolyl isomerase</fullName>
    </submittedName>
</protein>
<dbReference type="AlphaFoldDB" id="A0A6F8PMU0"/>
<keyword evidence="4" id="KW-1185">Reference proteome</keyword>
<dbReference type="KEGG" id="tzo:THMIRHAT_11520"/>
<keyword evidence="1" id="KW-0697">Rotamase</keyword>
<evidence type="ECO:0000256" key="1">
    <source>
        <dbReference type="PROSITE-ProRule" id="PRU00278"/>
    </source>
</evidence>
<dbReference type="PANTHER" id="PTHR43629">
    <property type="entry name" value="PEPTIDYL-PROLYL CIS-TRANS ISOMERASE"/>
    <property type="match status" value="1"/>
</dbReference>
<dbReference type="PROSITE" id="PS50198">
    <property type="entry name" value="PPIC_PPIASE_2"/>
    <property type="match status" value="1"/>
</dbReference>
<dbReference type="EMBL" id="AP021888">
    <property type="protein sequence ID" value="BBP43406.1"/>
    <property type="molecule type" value="Genomic_DNA"/>
</dbReference>
<evidence type="ECO:0000313" key="4">
    <source>
        <dbReference type="Proteomes" id="UP000501466"/>
    </source>
</evidence>
<reference evidence="4" key="1">
    <citation type="submission" date="2019-11" db="EMBL/GenBank/DDBJ databases">
        <title>Isolation and characterization of two novel species in the genus Thiomicrorhabdus.</title>
        <authorList>
            <person name="Mochizuki J."/>
            <person name="Kojima H."/>
            <person name="Fukui M."/>
        </authorList>
    </citation>
    <scope>NUCLEOTIDE SEQUENCE [LARGE SCALE GENOMIC DNA]</scope>
    <source>
        <strain evidence="4">AkT22</strain>
    </source>
</reference>
<name>A0A6F8PMU0_9GAMM</name>
<accession>A0A6F8PMU0</accession>
<dbReference type="Pfam" id="PF00639">
    <property type="entry name" value="Rotamase"/>
    <property type="match status" value="1"/>
</dbReference>